<comment type="caution">
    <text evidence="2">The sequence shown here is derived from an EMBL/GenBank/DDBJ whole genome shotgun (WGS) entry which is preliminary data.</text>
</comment>
<feature type="region of interest" description="Disordered" evidence="1">
    <location>
        <begin position="46"/>
        <end position="71"/>
    </location>
</feature>
<name>A0A7J6WJL1_THATH</name>
<evidence type="ECO:0000313" key="2">
    <source>
        <dbReference type="EMBL" id="KAF5197569.1"/>
    </source>
</evidence>
<gene>
    <name evidence="2" type="ORF">FRX31_012844</name>
</gene>
<accession>A0A7J6WJL1</accession>
<reference evidence="2 3" key="1">
    <citation type="submission" date="2020-06" db="EMBL/GenBank/DDBJ databases">
        <title>Transcriptomic and genomic resources for Thalictrum thalictroides and T. hernandezii: Facilitating candidate gene discovery in an emerging model plant lineage.</title>
        <authorList>
            <person name="Arias T."/>
            <person name="Riano-Pachon D.M."/>
            <person name="Di Stilio V.S."/>
        </authorList>
    </citation>
    <scope>NUCLEOTIDE SEQUENCE [LARGE SCALE GENOMIC DNA]</scope>
    <source>
        <strain evidence="3">cv. WT478/WT964</strain>
        <tissue evidence="2">Leaves</tissue>
    </source>
</reference>
<sequence length="71" mass="7936">MISDTFYIKLIVIQNNDSRGIGCAPCLHDYRFVSSMLRLELSDYDHGSKGSGELSDLNWPRQGDDSLVEVG</sequence>
<protein>
    <submittedName>
        <fullName evidence="2">Uncharacterized protein</fullName>
    </submittedName>
</protein>
<dbReference type="AlphaFoldDB" id="A0A7J6WJL1"/>
<evidence type="ECO:0000256" key="1">
    <source>
        <dbReference type="SAM" id="MobiDB-lite"/>
    </source>
</evidence>
<proteinExistence type="predicted"/>
<organism evidence="2 3">
    <name type="scientific">Thalictrum thalictroides</name>
    <name type="common">Rue-anemone</name>
    <name type="synonym">Anemone thalictroides</name>
    <dbReference type="NCBI Taxonomy" id="46969"/>
    <lineage>
        <taxon>Eukaryota</taxon>
        <taxon>Viridiplantae</taxon>
        <taxon>Streptophyta</taxon>
        <taxon>Embryophyta</taxon>
        <taxon>Tracheophyta</taxon>
        <taxon>Spermatophyta</taxon>
        <taxon>Magnoliopsida</taxon>
        <taxon>Ranunculales</taxon>
        <taxon>Ranunculaceae</taxon>
        <taxon>Thalictroideae</taxon>
        <taxon>Thalictrum</taxon>
    </lineage>
</organism>
<keyword evidence="3" id="KW-1185">Reference proteome</keyword>
<dbReference type="EMBL" id="JABWDY010014548">
    <property type="protein sequence ID" value="KAF5197569.1"/>
    <property type="molecule type" value="Genomic_DNA"/>
</dbReference>
<evidence type="ECO:0000313" key="3">
    <source>
        <dbReference type="Proteomes" id="UP000554482"/>
    </source>
</evidence>
<dbReference type="Proteomes" id="UP000554482">
    <property type="component" value="Unassembled WGS sequence"/>
</dbReference>